<reference evidence="2" key="1">
    <citation type="submission" date="2023-10" db="EMBL/GenBank/DDBJ databases">
        <title>Two new lytic phages for Micrococcus sp. strain 1402.</title>
        <authorList>
            <person name="Petrzik K."/>
        </authorList>
    </citation>
    <scope>NUCLEOTIDE SEQUENCE</scope>
</reference>
<protein>
    <recommendedName>
        <fullName evidence="3">Holin</fullName>
    </recommendedName>
</protein>
<organism evidence="2">
    <name type="scientific">Micrococcus phage Kurnik</name>
    <dbReference type="NCBI Taxonomy" id="3092208"/>
    <lineage>
        <taxon>Viruses</taxon>
        <taxon>Duplodnaviria</taxon>
        <taxon>Heunggongvirae</taxon>
        <taxon>Uroviricota</taxon>
        <taxon>Caudoviricetes</taxon>
    </lineage>
</organism>
<keyword evidence="1" id="KW-1133">Transmembrane helix</keyword>
<evidence type="ECO:0000313" key="2">
    <source>
        <dbReference type="EMBL" id="WZE63517.1"/>
    </source>
</evidence>
<sequence length="42" mass="4767">MTGDDFGLIGAFLLVGFLFGVAMELGKIAVREIEKRLRRNRR</sequence>
<feature type="transmembrane region" description="Helical" evidence="1">
    <location>
        <begin position="6"/>
        <end position="30"/>
    </location>
</feature>
<accession>A0AAU6R6C7</accession>
<evidence type="ECO:0008006" key="3">
    <source>
        <dbReference type="Google" id="ProtNLM"/>
    </source>
</evidence>
<keyword evidence="1" id="KW-0812">Transmembrane</keyword>
<evidence type="ECO:0000256" key="1">
    <source>
        <dbReference type="SAM" id="Phobius"/>
    </source>
</evidence>
<proteinExistence type="predicted"/>
<dbReference type="EMBL" id="OR756649">
    <property type="protein sequence ID" value="WZE63517.1"/>
    <property type="molecule type" value="Genomic_DNA"/>
</dbReference>
<name>A0AAU6R6C7_9CAUD</name>
<keyword evidence="1" id="KW-0472">Membrane</keyword>